<reference evidence="2 3" key="1">
    <citation type="submission" date="2024-04" db="EMBL/GenBank/DDBJ databases">
        <title>Genomic Markers of Mycobacteria.</title>
        <authorList>
            <person name="Soliman M.S."/>
            <person name="Elkholy A."/>
            <person name="Soliman N.S."/>
            <person name="Abbas A."/>
            <person name="Khayrat S."/>
            <person name="Shawky S."/>
        </authorList>
    </citation>
    <scope>NUCLEOTIDE SEQUENCE [LARGE SCALE GENOMIC DNA]</scope>
    <source>
        <strain evidence="2 3">Egy-CU-AM5</strain>
    </source>
</reference>
<dbReference type="EMBL" id="JBDLOU010000081">
    <property type="protein sequence ID" value="MEX3741877.1"/>
    <property type="molecule type" value="Genomic_DNA"/>
</dbReference>
<evidence type="ECO:0000256" key="1">
    <source>
        <dbReference type="SAM" id="MobiDB-lite"/>
    </source>
</evidence>
<feature type="non-terminal residue" evidence="2">
    <location>
        <position position="1"/>
    </location>
</feature>
<dbReference type="Proteomes" id="UP001558474">
    <property type="component" value="Unassembled WGS sequence"/>
</dbReference>
<comment type="caution">
    <text evidence="2">The sequence shown here is derived from an EMBL/GenBank/DDBJ whole genome shotgun (WGS) entry which is preliminary data.</text>
</comment>
<feature type="region of interest" description="Disordered" evidence="1">
    <location>
        <begin position="41"/>
        <end position="61"/>
    </location>
</feature>
<proteinExistence type="predicted"/>
<protein>
    <submittedName>
        <fullName evidence="2">Aldolase</fullName>
    </submittedName>
</protein>
<evidence type="ECO:0000313" key="3">
    <source>
        <dbReference type="Proteomes" id="UP001558474"/>
    </source>
</evidence>
<sequence length="61" mass="6070">RAAGLVAGIHAGAGKLGKMGSDLGFQMITLASESQALRRGAAEHLAEATGNATGTERGGYN</sequence>
<name>A0ABV3VKG0_9MYCO</name>
<accession>A0ABV3VKG0</accession>
<keyword evidence="3" id="KW-1185">Reference proteome</keyword>
<evidence type="ECO:0000313" key="2">
    <source>
        <dbReference type="EMBL" id="MEX3741877.1"/>
    </source>
</evidence>
<gene>
    <name evidence="2" type="ORF">ABFW12_26965</name>
</gene>
<organism evidence="2 3">
    <name type="scientific">Mycolicibacterium porcinum</name>
    <dbReference type="NCBI Taxonomy" id="39693"/>
    <lineage>
        <taxon>Bacteria</taxon>
        <taxon>Bacillati</taxon>
        <taxon>Actinomycetota</taxon>
        <taxon>Actinomycetes</taxon>
        <taxon>Mycobacteriales</taxon>
        <taxon>Mycobacteriaceae</taxon>
        <taxon>Mycolicibacterium</taxon>
    </lineage>
</organism>